<protein>
    <submittedName>
        <fullName evidence="1">Uncharacterized protein</fullName>
    </submittedName>
</protein>
<dbReference type="Proteomes" id="UP000327439">
    <property type="component" value="Chromosome A01"/>
</dbReference>
<sequence>MLVNDQIRLKKKKTIRLPLKNEIRLLFLCFKRITMVRAILLGTCKKIRQ</sequence>
<dbReference type="EMBL" id="CM018202">
    <property type="protein sequence ID" value="KAB2096499.1"/>
    <property type="molecule type" value="Genomic_DNA"/>
</dbReference>
<evidence type="ECO:0000313" key="2">
    <source>
        <dbReference type="Proteomes" id="UP000327439"/>
    </source>
</evidence>
<reference evidence="2" key="1">
    <citation type="journal article" date="2020" name="Nat. Genet.">
        <title>Genomic diversifications of five Gossypium allopolyploid species and their impact on cotton improvement.</title>
        <authorList>
            <person name="Chen Z.J."/>
            <person name="Sreedasyam A."/>
            <person name="Ando A."/>
            <person name="Song Q."/>
            <person name="De Santiago L.M."/>
            <person name="Hulse-Kemp A.M."/>
            <person name="Ding M."/>
            <person name="Ye W."/>
            <person name="Kirkbride R.C."/>
            <person name="Jenkins J."/>
            <person name="Plott C."/>
            <person name="Lovell J."/>
            <person name="Lin Y.M."/>
            <person name="Vaughn R."/>
            <person name="Liu B."/>
            <person name="Simpson S."/>
            <person name="Scheffler B.E."/>
            <person name="Wen L."/>
            <person name="Saski C.A."/>
            <person name="Grover C.E."/>
            <person name="Hu G."/>
            <person name="Conover J.L."/>
            <person name="Carlson J.W."/>
            <person name="Shu S."/>
            <person name="Boston L.B."/>
            <person name="Williams M."/>
            <person name="Peterson D.G."/>
            <person name="McGee K."/>
            <person name="Jones D.C."/>
            <person name="Wendel J.F."/>
            <person name="Stelly D.M."/>
            <person name="Grimwood J."/>
            <person name="Schmutz J."/>
        </authorList>
    </citation>
    <scope>NUCLEOTIDE SEQUENCE [LARGE SCALE GENOMIC DNA]</scope>
    <source>
        <strain evidence="2">cv. 3-79</strain>
    </source>
</reference>
<keyword evidence="2" id="KW-1185">Reference proteome</keyword>
<evidence type="ECO:0000313" key="1">
    <source>
        <dbReference type="EMBL" id="KAB2096499.1"/>
    </source>
</evidence>
<accession>A0A5J5WYR8</accession>
<organism evidence="1 2">
    <name type="scientific">Gossypium barbadense</name>
    <name type="common">Sea Island cotton</name>
    <name type="synonym">Hibiscus barbadensis</name>
    <dbReference type="NCBI Taxonomy" id="3634"/>
    <lineage>
        <taxon>Eukaryota</taxon>
        <taxon>Viridiplantae</taxon>
        <taxon>Streptophyta</taxon>
        <taxon>Embryophyta</taxon>
        <taxon>Tracheophyta</taxon>
        <taxon>Spermatophyta</taxon>
        <taxon>Magnoliopsida</taxon>
        <taxon>eudicotyledons</taxon>
        <taxon>Gunneridae</taxon>
        <taxon>Pentapetalae</taxon>
        <taxon>rosids</taxon>
        <taxon>malvids</taxon>
        <taxon>Malvales</taxon>
        <taxon>Malvaceae</taxon>
        <taxon>Malvoideae</taxon>
        <taxon>Gossypium</taxon>
    </lineage>
</organism>
<dbReference type="AlphaFoldDB" id="A0A5J5WYR8"/>
<proteinExistence type="predicted"/>
<gene>
    <name evidence="1" type="ORF">ES319_A01G112100v1</name>
</gene>
<name>A0A5J5WYR8_GOSBA</name>